<accession>A0A3B0YF11</accession>
<proteinExistence type="predicted"/>
<keyword evidence="2" id="KW-0040">ANK repeat</keyword>
<protein>
    <submittedName>
        <fullName evidence="3">Uncharacterized protein</fullName>
    </submittedName>
</protein>
<sequence>MFFKPFSIFICLLLSNTTIADIRNINKINDAGGTLLTIAIQQGKTLEVKRLLNAHANVNKANTSGNTPIQLAAINGKVEIFKLLLSAGANIHKHRLYRPNTLQYASREGHIEIVRLLIATGEYLEYGNAIATASANKHFSIVKLLLTVNGNSSLSSIVSSVANKNDVKLLKLLLARKVYMSLVERAYRSTPLFDAAESGHTEIVRLLLTGGAEVDIANTFGEEPGGGRTPLYIAAEKGHIAIVKLLLAANANINMSLEMGKSPLDNVVSKKGNSQVIALLLKAKIKQGFIANELSELISIATSVKNHALFKKLKHYQKRCKKC</sequence>
<gene>
    <name evidence="3" type="ORF">MNBD_GAMMA12-3493</name>
</gene>
<evidence type="ECO:0000313" key="3">
    <source>
        <dbReference type="EMBL" id="VAW74237.1"/>
    </source>
</evidence>
<evidence type="ECO:0000256" key="2">
    <source>
        <dbReference type="ARBA" id="ARBA00023043"/>
    </source>
</evidence>
<dbReference type="AlphaFoldDB" id="A0A3B0YF11"/>
<dbReference type="InterPro" id="IPR036770">
    <property type="entry name" value="Ankyrin_rpt-contain_sf"/>
</dbReference>
<dbReference type="PANTHER" id="PTHR24198:SF165">
    <property type="entry name" value="ANKYRIN REPEAT-CONTAINING PROTEIN-RELATED"/>
    <property type="match status" value="1"/>
</dbReference>
<dbReference type="PANTHER" id="PTHR24198">
    <property type="entry name" value="ANKYRIN REPEAT AND PROTEIN KINASE DOMAIN-CONTAINING PROTEIN"/>
    <property type="match status" value="1"/>
</dbReference>
<dbReference type="SUPFAM" id="SSF48403">
    <property type="entry name" value="Ankyrin repeat"/>
    <property type="match status" value="1"/>
</dbReference>
<dbReference type="PRINTS" id="PR01415">
    <property type="entry name" value="ANKYRIN"/>
</dbReference>
<name>A0A3B0YF11_9ZZZZ</name>
<reference evidence="3" key="1">
    <citation type="submission" date="2018-06" db="EMBL/GenBank/DDBJ databases">
        <authorList>
            <person name="Zhirakovskaya E."/>
        </authorList>
    </citation>
    <scope>NUCLEOTIDE SEQUENCE</scope>
</reference>
<dbReference type="SMART" id="SM00248">
    <property type="entry name" value="ANK"/>
    <property type="match status" value="7"/>
</dbReference>
<dbReference type="PROSITE" id="PS50088">
    <property type="entry name" value="ANK_REPEAT"/>
    <property type="match status" value="3"/>
</dbReference>
<keyword evidence="1" id="KW-0677">Repeat</keyword>
<dbReference type="Pfam" id="PF12796">
    <property type="entry name" value="Ank_2"/>
    <property type="match status" value="2"/>
</dbReference>
<organism evidence="3">
    <name type="scientific">hydrothermal vent metagenome</name>
    <dbReference type="NCBI Taxonomy" id="652676"/>
    <lineage>
        <taxon>unclassified sequences</taxon>
        <taxon>metagenomes</taxon>
        <taxon>ecological metagenomes</taxon>
    </lineage>
</organism>
<dbReference type="InterPro" id="IPR002110">
    <property type="entry name" value="Ankyrin_rpt"/>
</dbReference>
<dbReference type="EMBL" id="UOFL01000056">
    <property type="protein sequence ID" value="VAW74237.1"/>
    <property type="molecule type" value="Genomic_DNA"/>
</dbReference>
<evidence type="ECO:0000256" key="1">
    <source>
        <dbReference type="ARBA" id="ARBA00022737"/>
    </source>
</evidence>
<dbReference type="PROSITE" id="PS50297">
    <property type="entry name" value="ANK_REP_REGION"/>
    <property type="match status" value="3"/>
</dbReference>
<dbReference type="Gene3D" id="1.25.40.20">
    <property type="entry name" value="Ankyrin repeat-containing domain"/>
    <property type="match status" value="2"/>
</dbReference>